<feature type="domain" description="CusB-like beta-barrel" evidence="4">
    <location>
        <begin position="175"/>
        <end position="248"/>
    </location>
</feature>
<evidence type="ECO:0000259" key="4">
    <source>
        <dbReference type="Pfam" id="PF25954"/>
    </source>
</evidence>
<dbReference type="KEGG" id="amyt:AMYT_0093"/>
<evidence type="ECO:0000256" key="1">
    <source>
        <dbReference type="ARBA" id="ARBA00009477"/>
    </source>
</evidence>
<keyword evidence="3" id="KW-0732">Signal</keyword>
<dbReference type="GO" id="GO:0016020">
    <property type="term" value="C:membrane"/>
    <property type="evidence" value="ECO:0007669"/>
    <property type="project" value="InterPro"/>
</dbReference>
<dbReference type="GO" id="GO:0060003">
    <property type="term" value="P:copper ion export"/>
    <property type="evidence" value="ECO:0007669"/>
    <property type="project" value="TreeGrafter"/>
</dbReference>
<keyword evidence="6" id="KW-1185">Reference proteome</keyword>
<evidence type="ECO:0000313" key="6">
    <source>
        <dbReference type="Proteomes" id="UP000290092"/>
    </source>
</evidence>
<dbReference type="AlphaFoldDB" id="A0AAX2AH52"/>
<feature type="chain" id="PRO_5043421337" evidence="3">
    <location>
        <begin position="18"/>
        <end position="333"/>
    </location>
</feature>
<dbReference type="RefSeq" id="WP_114840615.1">
    <property type="nucleotide sequence ID" value="NZ_CP031219.1"/>
</dbReference>
<dbReference type="SUPFAM" id="SSF111369">
    <property type="entry name" value="HlyD-like secretion proteins"/>
    <property type="match status" value="1"/>
</dbReference>
<gene>
    <name evidence="5" type="ORF">CP985_04010</name>
</gene>
<dbReference type="FunFam" id="2.40.30.170:FF:000010">
    <property type="entry name" value="Efflux RND transporter periplasmic adaptor subunit"/>
    <property type="match status" value="1"/>
</dbReference>
<evidence type="ECO:0000256" key="2">
    <source>
        <dbReference type="ARBA" id="ARBA00022448"/>
    </source>
</evidence>
<feature type="signal peptide" evidence="3">
    <location>
        <begin position="1"/>
        <end position="17"/>
    </location>
</feature>
<comment type="caution">
    <text evidence="5">The sequence shown here is derived from an EMBL/GenBank/DDBJ whole genome shotgun (WGS) entry which is preliminary data.</text>
</comment>
<dbReference type="PANTHER" id="PTHR30097">
    <property type="entry name" value="CATION EFFLUX SYSTEM PROTEIN CUSB"/>
    <property type="match status" value="1"/>
</dbReference>
<dbReference type="InterPro" id="IPR051909">
    <property type="entry name" value="MFP_Cation_Efflux"/>
</dbReference>
<sequence>MRFFLTFLLVSFTLVNAQIIEAQQLFNKKITQVKKEDISITKEFYANSIIIEDKVVDIVTRFDGYITKLNANRLYMDVKKNQPLFSIYSDEIYNISQELKITKNLDKTLYKSSLDKLKVLAVNNKDIEKIKNLKKDFEEVTFYSPIDGIILQKNINFKSFAKKGNLLLQLANIDKLWVIAKIYEADLKEIKTGQKVKVYFDGITSPIESKIDFIYPNVDEKSKTVDIRIVVENKDKKIYPNMFAKVKVEIVNGSMLTLPKTAVLNKANKYYVFQSISKSEFEPIEVEVRRISSNKYQILEGLEENQKVIDNALFLLDSDAVTNGLYDEDNDNW</sequence>
<dbReference type="NCBIfam" id="TIGR01730">
    <property type="entry name" value="RND_mfp"/>
    <property type="match status" value="1"/>
</dbReference>
<organism evidence="5 6">
    <name type="scientific">Malaciobacter mytili LMG 24559</name>
    <dbReference type="NCBI Taxonomy" id="1032238"/>
    <lineage>
        <taxon>Bacteria</taxon>
        <taxon>Pseudomonadati</taxon>
        <taxon>Campylobacterota</taxon>
        <taxon>Epsilonproteobacteria</taxon>
        <taxon>Campylobacterales</taxon>
        <taxon>Arcobacteraceae</taxon>
        <taxon>Malaciobacter</taxon>
    </lineage>
</organism>
<proteinExistence type="inferred from homology"/>
<comment type="similarity">
    <text evidence="1">Belongs to the membrane fusion protein (MFP) (TC 8.A.1) family.</text>
</comment>
<accession>A0AAX2AH52</accession>
<keyword evidence="2" id="KW-0813">Transport</keyword>
<dbReference type="Gene3D" id="2.40.30.170">
    <property type="match status" value="1"/>
</dbReference>
<dbReference type="Pfam" id="PF25954">
    <property type="entry name" value="Beta-barrel_RND_2"/>
    <property type="match status" value="1"/>
</dbReference>
<dbReference type="GO" id="GO:0022857">
    <property type="term" value="F:transmembrane transporter activity"/>
    <property type="evidence" value="ECO:0007669"/>
    <property type="project" value="InterPro"/>
</dbReference>
<dbReference type="EMBL" id="NXID01000010">
    <property type="protein sequence ID" value="RXK16329.1"/>
    <property type="molecule type" value="Genomic_DNA"/>
</dbReference>
<dbReference type="GO" id="GO:0046914">
    <property type="term" value="F:transition metal ion binding"/>
    <property type="evidence" value="ECO:0007669"/>
    <property type="project" value="TreeGrafter"/>
</dbReference>
<dbReference type="Gene3D" id="2.40.420.20">
    <property type="match status" value="1"/>
</dbReference>
<protein>
    <submittedName>
        <fullName evidence="5">Cation transporter</fullName>
    </submittedName>
</protein>
<dbReference type="InterPro" id="IPR006143">
    <property type="entry name" value="RND_pump_MFP"/>
</dbReference>
<reference evidence="5 6" key="1">
    <citation type="submission" date="2017-09" db="EMBL/GenBank/DDBJ databases">
        <title>Genomics of the genus Arcobacter.</title>
        <authorList>
            <person name="Perez-Cataluna A."/>
            <person name="Figueras M.J."/>
            <person name="Salas-Masso N."/>
        </authorList>
    </citation>
    <scope>NUCLEOTIDE SEQUENCE [LARGE SCALE GENOMIC DNA]</scope>
    <source>
        <strain evidence="5 6">CECT 7386</strain>
    </source>
</reference>
<evidence type="ECO:0000256" key="3">
    <source>
        <dbReference type="SAM" id="SignalP"/>
    </source>
</evidence>
<dbReference type="PANTHER" id="PTHR30097:SF15">
    <property type="entry name" value="CATION EFFLUX SYSTEM PROTEIN CUSB"/>
    <property type="match status" value="1"/>
</dbReference>
<name>A0AAX2AH52_9BACT</name>
<evidence type="ECO:0000313" key="5">
    <source>
        <dbReference type="EMBL" id="RXK16329.1"/>
    </source>
</evidence>
<dbReference type="Proteomes" id="UP000290092">
    <property type="component" value="Unassembled WGS sequence"/>
</dbReference>
<dbReference type="InterPro" id="IPR058792">
    <property type="entry name" value="Beta-barrel_RND_2"/>
</dbReference>
<dbReference type="GO" id="GO:0015679">
    <property type="term" value="P:plasma membrane copper ion transport"/>
    <property type="evidence" value="ECO:0007669"/>
    <property type="project" value="TreeGrafter"/>
</dbReference>
<dbReference type="GO" id="GO:0030288">
    <property type="term" value="C:outer membrane-bounded periplasmic space"/>
    <property type="evidence" value="ECO:0007669"/>
    <property type="project" value="TreeGrafter"/>
</dbReference>